<dbReference type="KEGG" id="ccj:UL81_00865"/>
<dbReference type="Proteomes" id="UP000033566">
    <property type="component" value="Chromosome"/>
</dbReference>
<evidence type="ECO:0000256" key="2">
    <source>
        <dbReference type="SAM" id="Phobius"/>
    </source>
</evidence>
<keyword evidence="2" id="KW-0472">Membrane</keyword>
<proteinExistence type="predicted"/>
<organism evidence="3 4">
    <name type="scientific">Corynebacterium camporealensis</name>
    <dbReference type="NCBI Taxonomy" id="161896"/>
    <lineage>
        <taxon>Bacteria</taxon>
        <taxon>Bacillati</taxon>
        <taxon>Actinomycetota</taxon>
        <taxon>Actinomycetes</taxon>
        <taxon>Mycobacteriales</taxon>
        <taxon>Corynebacteriaceae</taxon>
        <taxon>Corynebacterium</taxon>
    </lineage>
</organism>
<dbReference type="InterPro" id="IPR038728">
    <property type="entry name" value="YkvI-like"/>
</dbReference>
<dbReference type="RefSeq" id="WP_046453142.1">
    <property type="nucleotide sequence ID" value="NZ_CP011311.1"/>
</dbReference>
<reference evidence="3 4" key="1">
    <citation type="journal article" date="2015" name="Genome Announc.">
        <title>Complete Genome Sequence of Corynebacterium camporealensis DSM 44610, Isolated from the Milk of a Manchega Sheep with Subclinical Mastitis.</title>
        <authorList>
            <person name="Ruckert C."/>
            <person name="Albersmeier A."/>
            <person name="Winkler A."/>
            <person name="Tauch A."/>
        </authorList>
    </citation>
    <scope>NUCLEOTIDE SEQUENCE [LARGE SCALE GENOMIC DNA]</scope>
    <source>
        <strain evidence="3 4">DSM 44610</strain>
    </source>
</reference>
<feature type="transmembrane region" description="Helical" evidence="2">
    <location>
        <begin position="114"/>
        <end position="133"/>
    </location>
</feature>
<feature type="transmembrane region" description="Helical" evidence="2">
    <location>
        <begin position="264"/>
        <end position="288"/>
    </location>
</feature>
<feature type="transmembrane region" description="Helical" evidence="2">
    <location>
        <begin position="300"/>
        <end position="319"/>
    </location>
</feature>
<keyword evidence="2" id="KW-0812">Transmembrane</keyword>
<dbReference type="AlphaFoldDB" id="A0A0F6QV51"/>
<feature type="region of interest" description="Disordered" evidence="1">
    <location>
        <begin position="425"/>
        <end position="475"/>
    </location>
</feature>
<accession>A0A0F6QV51</accession>
<feature type="compositionally biased region" description="Basic and acidic residues" evidence="1">
    <location>
        <begin position="449"/>
        <end position="475"/>
    </location>
</feature>
<keyword evidence="4" id="KW-1185">Reference proteome</keyword>
<feature type="transmembrane region" description="Helical" evidence="2">
    <location>
        <begin position="140"/>
        <end position="162"/>
    </location>
</feature>
<dbReference type="HOGENOM" id="CLU_043930_1_0_11"/>
<dbReference type="PANTHER" id="PTHR37814">
    <property type="entry name" value="CONSERVED MEMBRANE PROTEIN"/>
    <property type="match status" value="1"/>
</dbReference>
<feature type="transmembrane region" description="Helical" evidence="2">
    <location>
        <begin position="325"/>
        <end position="346"/>
    </location>
</feature>
<keyword evidence="2" id="KW-1133">Transmembrane helix</keyword>
<feature type="transmembrane region" description="Helical" evidence="2">
    <location>
        <begin position="40"/>
        <end position="63"/>
    </location>
</feature>
<dbReference type="EMBL" id="CP011311">
    <property type="protein sequence ID" value="AKE38160.1"/>
    <property type="molecule type" value="Genomic_DNA"/>
</dbReference>
<feature type="transmembrane region" description="Helical" evidence="2">
    <location>
        <begin position="220"/>
        <end position="244"/>
    </location>
</feature>
<dbReference type="PANTHER" id="PTHR37814:SF1">
    <property type="entry name" value="MEMBRANE PROTEIN"/>
    <property type="match status" value="1"/>
</dbReference>
<evidence type="ECO:0000256" key="1">
    <source>
        <dbReference type="SAM" id="MobiDB-lite"/>
    </source>
</evidence>
<feature type="transmembrane region" description="Helical" evidence="2">
    <location>
        <begin position="83"/>
        <end position="102"/>
    </location>
</feature>
<evidence type="ECO:0000313" key="4">
    <source>
        <dbReference type="Proteomes" id="UP000033566"/>
    </source>
</evidence>
<gene>
    <name evidence="3" type="ORF">UL81_00865</name>
</gene>
<protein>
    <submittedName>
        <fullName evidence="3">Putative membrane protein</fullName>
    </submittedName>
</protein>
<evidence type="ECO:0000313" key="3">
    <source>
        <dbReference type="EMBL" id="AKE38160.1"/>
    </source>
</evidence>
<dbReference type="PATRIC" id="fig|161896.4.peg.168"/>
<feature type="transmembrane region" description="Helical" evidence="2">
    <location>
        <begin position="195"/>
        <end position="213"/>
    </location>
</feature>
<sequence>MIKRAIAISMAFIGVVVGAGFASGQEAMQYFVAFGNMGLVGMALSAALMVIAGIAFLQLGSYFQADEHTAVYDKVSGPIISRILDYGTLLTLFSIGFVMFAGGGSNITQQFPSVPIWVGALSMLILVLLVGLLDVDKVTTVLGVVTPFIIIFVGFATIYAIVTTPIDLDAFDAYAVENVDAAIGSWWLSALNYTGLNAICAVSMAIVIGGNFLDNKTVGLGGIFGGIAFVFLLVLLVTSLYFVAPDVNGQDLPILKLITDINPILGYIMTFVIYGMVFNTAVGMFYAMAKRLTRDNPRRFYPVYAGACIIGFALSFVGFQELVGFVYPILGYIGLLMIAVMTIGWWRNRNNLSAEAERRTRARVLVQRKLDPRERFTKKNQRELRTLARTSNMATPAFVNAVAEEIHEDLEADDELEGYDRNSLDPSVVYVQHTKPEVPSDDASPADAAKQDDKSIKEDLDFGKSRPISKDDAVE</sequence>
<name>A0A0F6QV51_9CORY</name>